<dbReference type="PROSITE" id="PS51471">
    <property type="entry name" value="FE2OG_OXY"/>
    <property type="match status" value="1"/>
</dbReference>
<name>A0A8K0H9X7_9ROSA</name>
<evidence type="ECO:0000313" key="7">
    <source>
        <dbReference type="EMBL" id="KAF3448263.1"/>
    </source>
</evidence>
<dbReference type="InterPro" id="IPR050295">
    <property type="entry name" value="Plant_2OG-oxidoreductases"/>
</dbReference>
<dbReference type="InterPro" id="IPR044861">
    <property type="entry name" value="IPNS-like_FE2OG_OXY"/>
</dbReference>
<sequence length="292" mass="32871">MGFFQVINHGISKTAIEDAFVSSAKFFDLPNDDEEKKKLTSNDIAKPVRFEGIGSSSSDNNNDSKDNDSKVSKEFIKLYAHPLQDWIHLWPDHPSDFREKIRNYAMEMRKIGIKFKIVEAIMESLGLSPNYLRDKIEQGMQILVINKYAQCYGLPSSSTFINTLGAAPHSDHSIITILLDNTPGLEILDHHSKAWKALPAVKCALTVLVGDHLEVLSNDIYESVLHGVGLSHRNSRISIGSFQSLAMGDMVEPALELVDQDNPKRYRANSFEEYLKHLSSKQPKPYIESLKI</sequence>
<dbReference type="GO" id="GO:0031418">
    <property type="term" value="F:L-ascorbic acid binding"/>
    <property type="evidence" value="ECO:0007669"/>
    <property type="project" value="UniProtKB-KW"/>
</dbReference>
<keyword evidence="2 5" id="KW-0479">Metal-binding</keyword>
<comment type="similarity">
    <text evidence="1 5">Belongs to the iron/ascorbate-dependent oxidoreductase family.</text>
</comment>
<dbReference type="GO" id="GO:0046872">
    <property type="term" value="F:metal ion binding"/>
    <property type="evidence" value="ECO:0007669"/>
    <property type="project" value="UniProtKB-KW"/>
</dbReference>
<organism evidence="7 8">
    <name type="scientific">Rhamnella rubrinervis</name>
    <dbReference type="NCBI Taxonomy" id="2594499"/>
    <lineage>
        <taxon>Eukaryota</taxon>
        <taxon>Viridiplantae</taxon>
        <taxon>Streptophyta</taxon>
        <taxon>Embryophyta</taxon>
        <taxon>Tracheophyta</taxon>
        <taxon>Spermatophyta</taxon>
        <taxon>Magnoliopsida</taxon>
        <taxon>eudicotyledons</taxon>
        <taxon>Gunneridae</taxon>
        <taxon>Pentapetalae</taxon>
        <taxon>rosids</taxon>
        <taxon>fabids</taxon>
        <taxon>Rosales</taxon>
        <taxon>Rhamnaceae</taxon>
        <taxon>rhamnoid group</taxon>
        <taxon>Rhamneae</taxon>
        <taxon>Rhamnella</taxon>
    </lineage>
</organism>
<proteinExistence type="inferred from homology"/>
<dbReference type="InterPro" id="IPR026992">
    <property type="entry name" value="DIOX_N"/>
</dbReference>
<dbReference type="EMBL" id="VOIH02000004">
    <property type="protein sequence ID" value="KAF3448263.1"/>
    <property type="molecule type" value="Genomic_DNA"/>
</dbReference>
<evidence type="ECO:0000256" key="3">
    <source>
        <dbReference type="ARBA" id="ARBA00022896"/>
    </source>
</evidence>
<protein>
    <recommendedName>
        <fullName evidence="6">Fe2OG dioxygenase domain-containing protein</fullName>
    </recommendedName>
</protein>
<dbReference type="InterPro" id="IPR027443">
    <property type="entry name" value="IPNS-like_sf"/>
</dbReference>
<dbReference type="OrthoDB" id="627829at2759"/>
<evidence type="ECO:0000259" key="6">
    <source>
        <dbReference type="PROSITE" id="PS51471"/>
    </source>
</evidence>
<dbReference type="Pfam" id="PF14226">
    <property type="entry name" value="DIOX_N"/>
    <property type="match status" value="1"/>
</dbReference>
<keyword evidence="3" id="KW-0847">Vitamin C</keyword>
<dbReference type="InterPro" id="IPR005123">
    <property type="entry name" value="Oxoglu/Fe-dep_dioxygenase_dom"/>
</dbReference>
<dbReference type="PANTHER" id="PTHR47991">
    <property type="entry name" value="OXOGLUTARATE/IRON-DEPENDENT DIOXYGENASE"/>
    <property type="match status" value="1"/>
</dbReference>
<comment type="caution">
    <text evidence="7">The sequence shown here is derived from an EMBL/GenBank/DDBJ whole genome shotgun (WGS) entry which is preliminary data.</text>
</comment>
<dbReference type="Pfam" id="PF03171">
    <property type="entry name" value="2OG-FeII_Oxy"/>
    <property type="match status" value="1"/>
</dbReference>
<accession>A0A8K0H9X7</accession>
<evidence type="ECO:0000256" key="5">
    <source>
        <dbReference type="RuleBase" id="RU003682"/>
    </source>
</evidence>
<evidence type="ECO:0000256" key="4">
    <source>
        <dbReference type="ARBA" id="ARBA00023004"/>
    </source>
</evidence>
<dbReference type="Proteomes" id="UP000796880">
    <property type="component" value="Unassembled WGS sequence"/>
</dbReference>
<dbReference type="Gene3D" id="2.60.120.330">
    <property type="entry name" value="B-lactam Antibiotic, Isopenicillin N Synthase, Chain"/>
    <property type="match status" value="1"/>
</dbReference>
<evidence type="ECO:0000256" key="2">
    <source>
        <dbReference type="ARBA" id="ARBA00022723"/>
    </source>
</evidence>
<keyword evidence="4 5" id="KW-0408">Iron</keyword>
<evidence type="ECO:0000256" key="1">
    <source>
        <dbReference type="ARBA" id="ARBA00008056"/>
    </source>
</evidence>
<dbReference type="AlphaFoldDB" id="A0A8K0H9X7"/>
<keyword evidence="8" id="KW-1185">Reference proteome</keyword>
<dbReference type="GO" id="GO:0016491">
    <property type="term" value="F:oxidoreductase activity"/>
    <property type="evidence" value="ECO:0007669"/>
    <property type="project" value="UniProtKB-KW"/>
</dbReference>
<dbReference type="SUPFAM" id="SSF51197">
    <property type="entry name" value="Clavaminate synthase-like"/>
    <property type="match status" value="1"/>
</dbReference>
<keyword evidence="5" id="KW-0560">Oxidoreductase</keyword>
<gene>
    <name evidence="7" type="ORF">FNV43_RR08976</name>
</gene>
<reference evidence="7" key="1">
    <citation type="submission" date="2020-03" db="EMBL/GenBank/DDBJ databases">
        <title>A high-quality chromosome-level genome assembly of a woody plant with both climbing and erect habits, Rhamnella rubrinervis.</title>
        <authorList>
            <person name="Lu Z."/>
            <person name="Yang Y."/>
            <person name="Zhu X."/>
            <person name="Sun Y."/>
        </authorList>
    </citation>
    <scope>NUCLEOTIDE SEQUENCE</scope>
    <source>
        <strain evidence="7">BYM</strain>
        <tissue evidence="7">Leaf</tissue>
    </source>
</reference>
<evidence type="ECO:0000313" key="8">
    <source>
        <dbReference type="Proteomes" id="UP000796880"/>
    </source>
</evidence>
<feature type="domain" description="Fe2OG dioxygenase" evidence="6">
    <location>
        <begin position="138"/>
        <end position="245"/>
    </location>
</feature>